<reference evidence="7" key="2">
    <citation type="submission" date="2020-02" db="EMBL/GenBank/DDBJ databases">
        <authorList>
            <person name="Studholme D.J."/>
        </authorList>
    </citation>
    <scope>NUCLEOTIDE SEQUENCE</scope>
    <source>
        <strain evidence="7">00238/432</strain>
    </source>
</reference>
<comment type="similarity">
    <text evidence="1">Belongs to the flavin oxidoreductase frp family.</text>
</comment>
<dbReference type="GO" id="GO:0003677">
    <property type="term" value="F:DNA binding"/>
    <property type="evidence" value="ECO:0007669"/>
    <property type="project" value="UniProtKB-KW"/>
</dbReference>
<evidence type="ECO:0000256" key="1">
    <source>
        <dbReference type="ARBA" id="ARBA00008366"/>
    </source>
</evidence>
<evidence type="ECO:0000259" key="6">
    <source>
        <dbReference type="PROSITE" id="PS50977"/>
    </source>
</evidence>
<evidence type="ECO:0000256" key="5">
    <source>
        <dbReference type="ARBA" id="ARBA00023125"/>
    </source>
</evidence>
<proteinExistence type="inferred from homology"/>
<keyword evidence="5" id="KW-0238">DNA-binding</keyword>
<keyword evidence="4" id="KW-0560">Oxidoreductase</keyword>
<comment type="caution">
    <text evidence="7">The sequence shown here is derived from an EMBL/GenBank/DDBJ whole genome shotgun (WGS) entry which is preliminary data.</text>
</comment>
<keyword evidence="2" id="KW-0285">Flavoprotein</keyword>
<protein>
    <recommendedName>
        <fullName evidence="6">HTH tetR-type domain-containing protein</fullName>
    </recommendedName>
</protein>
<dbReference type="InterPro" id="IPR029479">
    <property type="entry name" value="Nitroreductase"/>
</dbReference>
<dbReference type="PANTHER" id="PTHR43425">
    <property type="entry name" value="OXYGEN-INSENSITIVE NADPH NITROREDUCTASE"/>
    <property type="match status" value="1"/>
</dbReference>
<dbReference type="AlphaFoldDB" id="A0A8J4SWF7"/>
<evidence type="ECO:0000256" key="2">
    <source>
        <dbReference type="ARBA" id="ARBA00022630"/>
    </source>
</evidence>
<evidence type="ECO:0000313" key="8">
    <source>
        <dbReference type="Proteomes" id="UP000702964"/>
    </source>
</evidence>
<dbReference type="SUPFAM" id="SSF46689">
    <property type="entry name" value="Homeodomain-like"/>
    <property type="match status" value="1"/>
</dbReference>
<feature type="domain" description="HTH tetR-type" evidence="6">
    <location>
        <begin position="6"/>
        <end position="66"/>
    </location>
</feature>
<dbReference type="Gene3D" id="3.40.109.10">
    <property type="entry name" value="NADH Oxidase"/>
    <property type="match status" value="1"/>
</dbReference>
<evidence type="ECO:0000256" key="4">
    <source>
        <dbReference type="ARBA" id="ARBA00023002"/>
    </source>
</evidence>
<dbReference type="Pfam" id="PF00440">
    <property type="entry name" value="TetR_N"/>
    <property type="match status" value="1"/>
</dbReference>
<dbReference type="InterPro" id="IPR001647">
    <property type="entry name" value="HTH_TetR"/>
</dbReference>
<dbReference type="InterPro" id="IPR009057">
    <property type="entry name" value="Homeodomain-like_sf"/>
</dbReference>
<keyword evidence="3" id="KW-0288">FMN</keyword>
<dbReference type="EMBL" id="AOFI03000015">
    <property type="protein sequence ID" value="KAF4324671.1"/>
    <property type="molecule type" value="Genomic_DNA"/>
</dbReference>
<dbReference type="Gene3D" id="1.10.10.60">
    <property type="entry name" value="Homeodomain-like"/>
    <property type="match status" value="1"/>
</dbReference>
<dbReference type="PROSITE" id="PS50977">
    <property type="entry name" value="HTH_TETR_2"/>
    <property type="match status" value="1"/>
</dbReference>
<accession>A0A8J4SWF7</accession>
<gene>
    <name evidence="7" type="ORF">G195_001985</name>
</gene>
<evidence type="ECO:0000313" key="7">
    <source>
        <dbReference type="EMBL" id="KAF4324671.1"/>
    </source>
</evidence>
<dbReference type="SUPFAM" id="SSF55469">
    <property type="entry name" value="FMN-dependent nitroreductase-like"/>
    <property type="match status" value="1"/>
</dbReference>
<dbReference type="PRINTS" id="PR00455">
    <property type="entry name" value="HTHTETR"/>
</dbReference>
<dbReference type="InterPro" id="IPR000415">
    <property type="entry name" value="Nitroreductase-like"/>
</dbReference>
<reference evidence="7" key="1">
    <citation type="journal article" date="2015" name="Genom Data">
        <title>Draft genome sequences of Phytophthora kernoviae and Phytophthora ramorum lineage EU2 from Scotland.</title>
        <authorList>
            <person name="Sambles C."/>
            <person name="Schlenzig A."/>
            <person name="O'Neill P."/>
            <person name="Grant M."/>
            <person name="Studholme D.J."/>
        </authorList>
    </citation>
    <scope>NUCLEOTIDE SEQUENCE</scope>
    <source>
        <strain evidence="7">00238/432</strain>
    </source>
</reference>
<organism evidence="7 8">
    <name type="scientific">Phytophthora kernoviae 00238/432</name>
    <dbReference type="NCBI Taxonomy" id="1284355"/>
    <lineage>
        <taxon>Eukaryota</taxon>
        <taxon>Sar</taxon>
        <taxon>Stramenopiles</taxon>
        <taxon>Oomycota</taxon>
        <taxon>Peronosporomycetes</taxon>
        <taxon>Peronosporales</taxon>
        <taxon>Peronosporaceae</taxon>
        <taxon>Phytophthora</taxon>
    </lineage>
</organism>
<dbReference type="Proteomes" id="UP000702964">
    <property type="component" value="Unassembled WGS sequence"/>
</dbReference>
<sequence length="271" mass="30532">MTEPELDIKTRILLAAKKLFAQQGYDGTSVRQICDEAGANVSLVSYHFGGKEKVFEALFEHFFPDHMMNELAEESMSSPVEDTVFRFLDPVWTRVRELLREGKEQGVFQIDDAAKRHLPEKESYEDSTENFMVATIDVALASQNAALAAESLGFGIVYIGGLRNRIEEVNEVLGLPEGVYPVYGMCIGVADQETGIRPRLPLDAVLHHGRYNAEQTLKGVESYDETTAAYMKERTQGERSTPWSEMMAKRLTEPARLQMKPFLEGKGFLKR</sequence>
<name>A0A8J4SWF7_9STRA</name>
<dbReference type="InterPro" id="IPR016446">
    <property type="entry name" value="Flavin_OxRdtase_Frp"/>
</dbReference>
<evidence type="ECO:0000256" key="3">
    <source>
        <dbReference type="ARBA" id="ARBA00022643"/>
    </source>
</evidence>
<dbReference type="Pfam" id="PF00881">
    <property type="entry name" value="Nitroreductase"/>
    <property type="match status" value="1"/>
</dbReference>
<dbReference type="GO" id="GO:0016491">
    <property type="term" value="F:oxidoreductase activity"/>
    <property type="evidence" value="ECO:0007669"/>
    <property type="project" value="UniProtKB-KW"/>
</dbReference>
<dbReference type="PANTHER" id="PTHR43425:SF3">
    <property type="entry name" value="NADPH-DEPENDENT OXIDOREDUCTASE"/>
    <property type="match status" value="1"/>
</dbReference>